<dbReference type="Gene3D" id="1.20.140.10">
    <property type="entry name" value="Butyryl-CoA Dehydrogenase, subunit A, domain 3"/>
    <property type="match status" value="1"/>
</dbReference>
<dbReference type="InterPro" id="IPR009075">
    <property type="entry name" value="AcylCo_DH/oxidase_C"/>
</dbReference>
<evidence type="ECO:0000256" key="2">
    <source>
        <dbReference type="ARBA" id="ARBA00009347"/>
    </source>
</evidence>
<dbReference type="GO" id="GO:0005886">
    <property type="term" value="C:plasma membrane"/>
    <property type="evidence" value="ECO:0007669"/>
    <property type="project" value="TreeGrafter"/>
</dbReference>
<evidence type="ECO:0000256" key="5">
    <source>
        <dbReference type="ARBA" id="ARBA00023002"/>
    </source>
</evidence>
<comment type="caution">
    <text evidence="10">The sequence shown here is derived from an EMBL/GenBank/DDBJ whole genome shotgun (WGS) entry which is preliminary data.</text>
</comment>
<evidence type="ECO:0000313" key="10">
    <source>
        <dbReference type="EMBL" id="PRY38675.1"/>
    </source>
</evidence>
<evidence type="ECO:0000256" key="3">
    <source>
        <dbReference type="ARBA" id="ARBA00022630"/>
    </source>
</evidence>
<evidence type="ECO:0000259" key="7">
    <source>
        <dbReference type="Pfam" id="PF00441"/>
    </source>
</evidence>
<evidence type="ECO:0000256" key="4">
    <source>
        <dbReference type="ARBA" id="ARBA00022827"/>
    </source>
</evidence>
<dbReference type="GO" id="GO:0003995">
    <property type="term" value="F:acyl-CoA dehydrogenase activity"/>
    <property type="evidence" value="ECO:0007669"/>
    <property type="project" value="InterPro"/>
</dbReference>
<protein>
    <submittedName>
        <fullName evidence="10">Alkylation response protein AidB-like acyl-CoA dehydrogenase</fullName>
    </submittedName>
</protein>
<keyword evidence="4 6" id="KW-0274">FAD</keyword>
<comment type="cofactor">
    <cofactor evidence="1 6">
        <name>FAD</name>
        <dbReference type="ChEBI" id="CHEBI:57692"/>
    </cofactor>
</comment>
<dbReference type="Pfam" id="PF02770">
    <property type="entry name" value="Acyl-CoA_dh_M"/>
    <property type="match status" value="1"/>
</dbReference>
<evidence type="ECO:0000259" key="9">
    <source>
        <dbReference type="Pfam" id="PF02771"/>
    </source>
</evidence>
<keyword evidence="11" id="KW-1185">Reference proteome</keyword>
<dbReference type="InterPro" id="IPR037069">
    <property type="entry name" value="AcylCoA_DH/ox_N_sf"/>
</dbReference>
<dbReference type="GO" id="GO:0050660">
    <property type="term" value="F:flavin adenine dinucleotide binding"/>
    <property type="evidence" value="ECO:0007669"/>
    <property type="project" value="InterPro"/>
</dbReference>
<evidence type="ECO:0000313" key="11">
    <source>
        <dbReference type="Proteomes" id="UP000239494"/>
    </source>
</evidence>
<dbReference type="Gene3D" id="2.40.110.10">
    <property type="entry name" value="Butyryl-CoA Dehydrogenase, subunit A, domain 2"/>
    <property type="match status" value="1"/>
</dbReference>
<dbReference type="InterPro" id="IPR009100">
    <property type="entry name" value="AcylCoA_DH/oxidase_NM_dom_sf"/>
</dbReference>
<gene>
    <name evidence="10" type="ORF">CLV43_10875</name>
</gene>
<dbReference type="RefSeq" id="WP_245886994.1">
    <property type="nucleotide sequence ID" value="NZ_PVTF01000008.1"/>
</dbReference>
<keyword evidence="5 6" id="KW-0560">Oxidoreductase</keyword>
<evidence type="ECO:0000256" key="1">
    <source>
        <dbReference type="ARBA" id="ARBA00001974"/>
    </source>
</evidence>
<comment type="similarity">
    <text evidence="2 6">Belongs to the acyl-CoA dehydrogenase family.</text>
</comment>
<name>A0A2T0SZ36_9PSEU</name>
<reference evidence="10 11" key="1">
    <citation type="submission" date="2018-03" db="EMBL/GenBank/DDBJ databases">
        <title>Genomic Encyclopedia of Archaeal and Bacterial Type Strains, Phase II (KMG-II): from individual species to whole genera.</title>
        <authorList>
            <person name="Goeker M."/>
        </authorList>
    </citation>
    <scope>NUCLEOTIDE SEQUENCE [LARGE SCALE GENOMIC DNA]</scope>
    <source>
        <strain evidence="10 11">DSM 44720</strain>
    </source>
</reference>
<keyword evidence="3 6" id="KW-0285">Flavoprotein</keyword>
<evidence type="ECO:0000259" key="8">
    <source>
        <dbReference type="Pfam" id="PF02770"/>
    </source>
</evidence>
<feature type="domain" description="Acyl-CoA dehydrogenase/oxidase C-terminal" evidence="7">
    <location>
        <begin position="277"/>
        <end position="376"/>
    </location>
</feature>
<dbReference type="InterPro" id="IPR052161">
    <property type="entry name" value="Mycobact_Acyl-CoA_DH"/>
</dbReference>
<dbReference type="SUPFAM" id="SSF47203">
    <property type="entry name" value="Acyl-CoA dehydrogenase C-terminal domain-like"/>
    <property type="match status" value="1"/>
</dbReference>
<dbReference type="FunFam" id="2.40.110.10:FF:000011">
    <property type="entry name" value="Acyl-CoA dehydrogenase FadE34"/>
    <property type="match status" value="1"/>
</dbReference>
<organism evidence="10 11">
    <name type="scientific">Umezawaea tangerina</name>
    <dbReference type="NCBI Taxonomy" id="84725"/>
    <lineage>
        <taxon>Bacteria</taxon>
        <taxon>Bacillati</taxon>
        <taxon>Actinomycetota</taxon>
        <taxon>Actinomycetes</taxon>
        <taxon>Pseudonocardiales</taxon>
        <taxon>Pseudonocardiaceae</taxon>
        <taxon>Umezawaea</taxon>
    </lineage>
</organism>
<dbReference type="PROSITE" id="PS00072">
    <property type="entry name" value="ACYL_COA_DH_1"/>
    <property type="match status" value="1"/>
</dbReference>
<sequence>MIEFRPSGLTEDEEKLRTEVREFVAEEFPSGTYLPELGINAAADPEFSRRLAARGWVGMVVPEEYGGPGRSATERFLVVEELLAAGAPVGAHWVADRQTAPVILSFGSERLKREFLPRIVAGDAFFCLGMSEPDSGSDLASVRTRATRTEGGWLLNGRKVWTSGAQYCHYAMTLCRTSPQEGRKHVGLSQLIVDLTSDGLTVSPIRLLNGQHHFNEVVFTDVFVPDHMVLGEIGSGWHQVTSELAYERSGPDRFLTTFPVLRYFLDFREVSGPEAELRLGALAARYWVLRNMSLSIARSLDQGEVPAVEATLVKDLGTSFEHDVLDLVRDLTGGEQEPDGDLFGRLLAEATVTAPTFTLRGGTNEVLRTVAAKHLLREKRRAL</sequence>
<dbReference type="Pfam" id="PF02771">
    <property type="entry name" value="Acyl-CoA_dh_N"/>
    <property type="match status" value="1"/>
</dbReference>
<evidence type="ECO:0000256" key="6">
    <source>
        <dbReference type="RuleBase" id="RU362125"/>
    </source>
</evidence>
<dbReference type="Proteomes" id="UP000239494">
    <property type="component" value="Unassembled WGS sequence"/>
</dbReference>
<dbReference type="InterPro" id="IPR036250">
    <property type="entry name" value="AcylCo_DH-like_C"/>
</dbReference>
<dbReference type="Gene3D" id="1.10.540.10">
    <property type="entry name" value="Acyl-CoA dehydrogenase/oxidase, N-terminal domain"/>
    <property type="match status" value="1"/>
</dbReference>
<dbReference type="EMBL" id="PVTF01000008">
    <property type="protein sequence ID" value="PRY38675.1"/>
    <property type="molecule type" value="Genomic_DNA"/>
</dbReference>
<proteinExistence type="inferred from homology"/>
<dbReference type="InterPro" id="IPR006089">
    <property type="entry name" value="Acyl-CoA_DH_CS"/>
</dbReference>
<feature type="domain" description="Acyl-CoA dehydrogenase/oxidase N-terminal" evidence="9">
    <location>
        <begin position="10"/>
        <end position="123"/>
    </location>
</feature>
<accession>A0A2T0SZ36</accession>
<feature type="domain" description="Acyl-CoA oxidase/dehydrogenase middle" evidence="8">
    <location>
        <begin position="127"/>
        <end position="222"/>
    </location>
</feature>
<dbReference type="InterPro" id="IPR006091">
    <property type="entry name" value="Acyl-CoA_Oxase/DH_mid-dom"/>
</dbReference>
<dbReference type="SUPFAM" id="SSF56645">
    <property type="entry name" value="Acyl-CoA dehydrogenase NM domain-like"/>
    <property type="match status" value="1"/>
</dbReference>
<dbReference type="PANTHER" id="PTHR43292">
    <property type="entry name" value="ACYL-COA DEHYDROGENASE"/>
    <property type="match status" value="1"/>
</dbReference>
<dbReference type="InterPro" id="IPR046373">
    <property type="entry name" value="Acyl-CoA_Oxase/DH_mid-dom_sf"/>
</dbReference>
<dbReference type="AlphaFoldDB" id="A0A2T0SZ36"/>
<dbReference type="Pfam" id="PF00441">
    <property type="entry name" value="Acyl-CoA_dh_1"/>
    <property type="match status" value="1"/>
</dbReference>
<dbReference type="InterPro" id="IPR013786">
    <property type="entry name" value="AcylCoA_DH/ox_N"/>
</dbReference>
<dbReference type="PANTHER" id="PTHR43292:SF4">
    <property type="entry name" value="ACYL-COA DEHYDROGENASE FADE34"/>
    <property type="match status" value="1"/>
</dbReference>